<dbReference type="PANTHER" id="PTHR30346">
    <property type="entry name" value="TRANSCRIPTIONAL DUAL REGULATOR HCAR-RELATED"/>
    <property type="match status" value="1"/>
</dbReference>
<dbReference type="InterPro" id="IPR005119">
    <property type="entry name" value="LysR_subst-bd"/>
</dbReference>
<sequence length="284" mass="30328">MELRTLRYFTAVAEELHFGRAAARLHMSQPPLSRAIKQLEAEFGTALLDRSPSGVALTAVGAVLLDEARALLDQAERVRVRMAAAAGAATLTVGILGDGADPGANRLAGAYRRSHPSVEVAVRDTDLTDPTCGLHAGLVDVALTRGPFDGTGLMVRELRADPVGALLRADDPLARRDSLKLAELAGRRWFLFPEGADPDWQLYWNGGQPREGPVVRTVQECRQAVLWNGTVGMTLLGHEPPPGLAVVPLADMPPSRVVVAWSEGDVNPVLHSFVQLTVAAYGGL</sequence>
<evidence type="ECO:0000256" key="1">
    <source>
        <dbReference type="ARBA" id="ARBA00009437"/>
    </source>
</evidence>
<evidence type="ECO:0000313" key="6">
    <source>
        <dbReference type="EMBL" id="GAA2593932.1"/>
    </source>
</evidence>
<evidence type="ECO:0000313" key="7">
    <source>
        <dbReference type="Proteomes" id="UP001501447"/>
    </source>
</evidence>
<proteinExistence type="inferred from homology"/>
<keyword evidence="3" id="KW-0238">DNA-binding</keyword>
<keyword evidence="2" id="KW-0805">Transcription regulation</keyword>
<keyword evidence="4" id="KW-0804">Transcription</keyword>
<dbReference type="Gene3D" id="3.40.190.10">
    <property type="entry name" value="Periplasmic binding protein-like II"/>
    <property type="match status" value="2"/>
</dbReference>
<dbReference type="RefSeq" id="WP_344561439.1">
    <property type="nucleotide sequence ID" value="NZ_BAAARJ010000001.1"/>
</dbReference>
<dbReference type="Proteomes" id="UP001501447">
    <property type="component" value="Unassembled WGS sequence"/>
</dbReference>
<organism evidence="6 7">
    <name type="scientific">Streptomyces axinellae</name>
    <dbReference type="NCBI Taxonomy" id="552788"/>
    <lineage>
        <taxon>Bacteria</taxon>
        <taxon>Bacillati</taxon>
        <taxon>Actinomycetota</taxon>
        <taxon>Actinomycetes</taxon>
        <taxon>Kitasatosporales</taxon>
        <taxon>Streptomycetaceae</taxon>
        <taxon>Streptomyces</taxon>
    </lineage>
</organism>
<evidence type="ECO:0000259" key="5">
    <source>
        <dbReference type="PROSITE" id="PS50931"/>
    </source>
</evidence>
<dbReference type="Pfam" id="PF00126">
    <property type="entry name" value="HTH_1"/>
    <property type="match status" value="1"/>
</dbReference>
<evidence type="ECO:0000256" key="2">
    <source>
        <dbReference type="ARBA" id="ARBA00023015"/>
    </source>
</evidence>
<dbReference type="EMBL" id="BAAARJ010000001">
    <property type="protein sequence ID" value="GAA2593932.1"/>
    <property type="molecule type" value="Genomic_DNA"/>
</dbReference>
<protein>
    <submittedName>
        <fullName evidence="6">LysR substrate-binding domain-containing protein</fullName>
    </submittedName>
</protein>
<dbReference type="InterPro" id="IPR036388">
    <property type="entry name" value="WH-like_DNA-bd_sf"/>
</dbReference>
<dbReference type="Pfam" id="PF03466">
    <property type="entry name" value="LysR_substrate"/>
    <property type="match status" value="1"/>
</dbReference>
<name>A0ABN3PMK2_9ACTN</name>
<comment type="caution">
    <text evidence="6">The sequence shown here is derived from an EMBL/GenBank/DDBJ whole genome shotgun (WGS) entry which is preliminary data.</text>
</comment>
<dbReference type="InterPro" id="IPR036390">
    <property type="entry name" value="WH_DNA-bd_sf"/>
</dbReference>
<feature type="domain" description="HTH lysR-type" evidence="5">
    <location>
        <begin position="1"/>
        <end position="58"/>
    </location>
</feature>
<dbReference type="PRINTS" id="PR00039">
    <property type="entry name" value="HTHLYSR"/>
</dbReference>
<comment type="similarity">
    <text evidence="1">Belongs to the LysR transcriptional regulatory family.</text>
</comment>
<dbReference type="InterPro" id="IPR000847">
    <property type="entry name" value="LysR_HTH_N"/>
</dbReference>
<dbReference type="SUPFAM" id="SSF46785">
    <property type="entry name" value="Winged helix' DNA-binding domain"/>
    <property type="match status" value="1"/>
</dbReference>
<evidence type="ECO:0000256" key="3">
    <source>
        <dbReference type="ARBA" id="ARBA00023125"/>
    </source>
</evidence>
<dbReference type="PROSITE" id="PS50931">
    <property type="entry name" value="HTH_LYSR"/>
    <property type="match status" value="1"/>
</dbReference>
<accession>A0ABN3PMK2</accession>
<dbReference type="CDD" id="cd08414">
    <property type="entry name" value="PBP2_LTTR_aromatics_like"/>
    <property type="match status" value="1"/>
</dbReference>
<reference evidence="6 7" key="1">
    <citation type="journal article" date="2019" name="Int. J. Syst. Evol. Microbiol.">
        <title>The Global Catalogue of Microorganisms (GCM) 10K type strain sequencing project: providing services to taxonomists for standard genome sequencing and annotation.</title>
        <authorList>
            <consortium name="The Broad Institute Genomics Platform"/>
            <consortium name="The Broad Institute Genome Sequencing Center for Infectious Disease"/>
            <person name="Wu L."/>
            <person name="Ma J."/>
        </authorList>
    </citation>
    <scope>NUCLEOTIDE SEQUENCE [LARGE SCALE GENOMIC DNA]</scope>
    <source>
        <strain evidence="6 7">JCM 16373</strain>
    </source>
</reference>
<evidence type="ECO:0000256" key="4">
    <source>
        <dbReference type="ARBA" id="ARBA00023163"/>
    </source>
</evidence>
<keyword evidence="7" id="KW-1185">Reference proteome</keyword>
<dbReference type="PANTHER" id="PTHR30346:SF0">
    <property type="entry name" value="HCA OPERON TRANSCRIPTIONAL ACTIVATOR HCAR"/>
    <property type="match status" value="1"/>
</dbReference>
<dbReference type="SUPFAM" id="SSF53850">
    <property type="entry name" value="Periplasmic binding protein-like II"/>
    <property type="match status" value="1"/>
</dbReference>
<gene>
    <name evidence="6" type="ORF">GCM10009863_03830</name>
</gene>
<dbReference type="Gene3D" id="1.10.10.10">
    <property type="entry name" value="Winged helix-like DNA-binding domain superfamily/Winged helix DNA-binding domain"/>
    <property type="match status" value="1"/>
</dbReference>